<dbReference type="InterPro" id="IPR004358">
    <property type="entry name" value="Sig_transdc_His_kin-like_C"/>
</dbReference>
<evidence type="ECO:0000256" key="8">
    <source>
        <dbReference type="ARBA" id="ARBA00022840"/>
    </source>
</evidence>
<accession>D9SWC5</accession>
<dbReference type="eggNOG" id="COG5002">
    <property type="taxonomic scope" value="Bacteria"/>
</dbReference>
<dbReference type="CDD" id="cd00082">
    <property type="entry name" value="HisKA"/>
    <property type="match status" value="1"/>
</dbReference>
<evidence type="ECO:0000256" key="3">
    <source>
        <dbReference type="ARBA" id="ARBA00012438"/>
    </source>
</evidence>
<dbReference type="AlphaFoldDB" id="D9SWC5"/>
<evidence type="ECO:0000256" key="7">
    <source>
        <dbReference type="ARBA" id="ARBA00022777"/>
    </source>
</evidence>
<protein>
    <recommendedName>
        <fullName evidence="3">histidine kinase</fullName>
        <ecNumber evidence="3">2.7.13.3</ecNumber>
    </recommendedName>
</protein>
<dbReference type="InterPro" id="IPR005467">
    <property type="entry name" value="His_kinase_dom"/>
</dbReference>
<dbReference type="SUPFAM" id="SSF55874">
    <property type="entry name" value="ATPase domain of HSP90 chaperone/DNA topoisomerase II/histidine kinase"/>
    <property type="match status" value="1"/>
</dbReference>
<keyword evidence="9" id="KW-0902">Two-component regulatory system</keyword>
<feature type="domain" description="HAMP" evidence="12">
    <location>
        <begin position="178"/>
        <end position="231"/>
    </location>
</feature>
<dbReference type="SMART" id="SM00388">
    <property type="entry name" value="HisKA"/>
    <property type="match status" value="1"/>
</dbReference>
<keyword evidence="8" id="KW-0067">ATP-binding</keyword>
<dbReference type="PRINTS" id="PR00344">
    <property type="entry name" value="BCTRLSENSOR"/>
</dbReference>
<dbReference type="RefSeq" id="WP_010077526.1">
    <property type="nucleotide sequence ID" value="NC_014393.1"/>
</dbReference>
<comment type="catalytic activity">
    <reaction evidence="1">
        <text>ATP + protein L-histidine = ADP + protein N-phospho-L-histidine.</text>
        <dbReference type="EC" id="2.7.13.3"/>
    </reaction>
</comment>
<sequence length="453" mass="51428">MQSIRKRLNVIIVICAIIALVISAFFVNIAVNKTFNNYMNDIQEKRNIRLVEYFQQIYQRDGKWTESSGKEMLHEAYMSNYCLSLLDKNRNIIWEMDPNDIEHADHVMLSTSEGVYTTNTLAIEINGEAQGYLIIGQYSPILLSEEDVNFKLTINKSIIISVIAAIIIITIISLLVAKQFSAPIKAVADRSIQLSKGDYQAQLNITTDIYEIKDLIDNINDLGSKLSSQEMLRKRLVSDISHEIRTPLNILQNNLEAMIDGIKPVTEEGLIALNEEVIRFGKLLNNLNSLKQVDEEVDLHFQMVDLGELLSYVCRDFTLTAEEKEIDFQIDIQEENLIILGDEDKLKQVFINLLSNSIKFTPKNGTVRVTLKEEIGFGIVEVVDTGIGIDTEDLPFIFEHLYRGDKSRHKIEGSGIGLAIVKRILSLHSAEIKVRSEKNKGTVFAIYFKKEII</sequence>
<proteinExistence type="predicted"/>
<evidence type="ECO:0000256" key="6">
    <source>
        <dbReference type="ARBA" id="ARBA00022741"/>
    </source>
</evidence>
<keyword evidence="10" id="KW-1133">Transmembrane helix</keyword>
<evidence type="ECO:0000256" key="5">
    <source>
        <dbReference type="ARBA" id="ARBA00022679"/>
    </source>
</evidence>
<reference evidence="13 14" key="1">
    <citation type="submission" date="2010-08" db="EMBL/GenBank/DDBJ databases">
        <title>Complete sequence of Clostridium cellulovorans 743B.</title>
        <authorList>
            <consortium name="US DOE Joint Genome Institute"/>
            <person name="Lucas S."/>
            <person name="Copeland A."/>
            <person name="Lapidus A."/>
            <person name="Cheng J.-F."/>
            <person name="Bruce D."/>
            <person name="Goodwin L."/>
            <person name="Pitluck S."/>
            <person name="Chertkov O."/>
            <person name="Detter J.C."/>
            <person name="Han C."/>
            <person name="Tapia R."/>
            <person name="Land M."/>
            <person name="Hauser L."/>
            <person name="Chang Y.-J."/>
            <person name="Jeffries C."/>
            <person name="Kyrpides N."/>
            <person name="Ivanova N."/>
            <person name="Mikhailova N."/>
            <person name="Hemme C.L."/>
            <person name="Woyke T."/>
        </authorList>
    </citation>
    <scope>NUCLEOTIDE SEQUENCE [LARGE SCALE GENOMIC DNA]</scope>
    <source>
        <strain evidence="14">ATCC 35296 / DSM 3052 / OCM 3 / 743B</strain>
    </source>
</reference>
<dbReference type="GO" id="GO:0004721">
    <property type="term" value="F:phosphoprotein phosphatase activity"/>
    <property type="evidence" value="ECO:0007669"/>
    <property type="project" value="TreeGrafter"/>
</dbReference>
<dbReference type="InterPro" id="IPR036890">
    <property type="entry name" value="HATPase_C_sf"/>
</dbReference>
<dbReference type="GO" id="GO:0005886">
    <property type="term" value="C:plasma membrane"/>
    <property type="evidence" value="ECO:0007669"/>
    <property type="project" value="TreeGrafter"/>
</dbReference>
<keyword evidence="10" id="KW-0472">Membrane</keyword>
<feature type="domain" description="Histidine kinase" evidence="11">
    <location>
        <begin position="239"/>
        <end position="452"/>
    </location>
</feature>
<dbReference type="KEGG" id="ccb:Clocel_1520"/>
<dbReference type="InterPro" id="IPR050351">
    <property type="entry name" value="BphY/WalK/GraS-like"/>
</dbReference>
<keyword evidence="7 13" id="KW-0418">Kinase</keyword>
<keyword evidence="6" id="KW-0547">Nucleotide-binding</keyword>
<evidence type="ECO:0000313" key="13">
    <source>
        <dbReference type="EMBL" id="ADL51269.1"/>
    </source>
</evidence>
<dbReference type="Pfam" id="PF02518">
    <property type="entry name" value="HATPase_c"/>
    <property type="match status" value="1"/>
</dbReference>
<dbReference type="FunFam" id="3.30.565.10:FF:000037">
    <property type="entry name" value="Hybrid sensor histidine kinase/response regulator"/>
    <property type="match status" value="1"/>
</dbReference>
<evidence type="ECO:0000259" key="12">
    <source>
        <dbReference type="PROSITE" id="PS50885"/>
    </source>
</evidence>
<keyword evidence="10" id="KW-0812">Transmembrane</keyword>
<dbReference type="InterPro" id="IPR036097">
    <property type="entry name" value="HisK_dim/P_sf"/>
</dbReference>
<dbReference type="EC" id="2.7.13.3" evidence="3"/>
<name>D9SWC5_CLOC7</name>
<evidence type="ECO:0000256" key="1">
    <source>
        <dbReference type="ARBA" id="ARBA00000085"/>
    </source>
</evidence>
<dbReference type="PANTHER" id="PTHR45453:SF1">
    <property type="entry name" value="PHOSPHATE REGULON SENSOR PROTEIN PHOR"/>
    <property type="match status" value="1"/>
</dbReference>
<keyword evidence="5" id="KW-0808">Transferase</keyword>
<evidence type="ECO:0000256" key="4">
    <source>
        <dbReference type="ARBA" id="ARBA00022553"/>
    </source>
</evidence>
<evidence type="ECO:0000259" key="11">
    <source>
        <dbReference type="PROSITE" id="PS50109"/>
    </source>
</evidence>
<dbReference type="PANTHER" id="PTHR45453">
    <property type="entry name" value="PHOSPHATE REGULON SENSOR PROTEIN PHOR"/>
    <property type="match status" value="1"/>
</dbReference>
<dbReference type="Proteomes" id="UP000002730">
    <property type="component" value="Chromosome"/>
</dbReference>
<evidence type="ECO:0000256" key="2">
    <source>
        <dbReference type="ARBA" id="ARBA00004370"/>
    </source>
</evidence>
<dbReference type="EMBL" id="CP002160">
    <property type="protein sequence ID" value="ADL51269.1"/>
    <property type="molecule type" value="Genomic_DNA"/>
</dbReference>
<dbReference type="GO" id="GO:0000155">
    <property type="term" value="F:phosphorelay sensor kinase activity"/>
    <property type="evidence" value="ECO:0007669"/>
    <property type="project" value="InterPro"/>
</dbReference>
<feature type="transmembrane region" description="Helical" evidence="10">
    <location>
        <begin position="158"/>
        <end position="177"/>
    </location>
</feature>
<keyword evidence="14" id="KW-1185">Reference proteome</keyword>
<dbReference type="Gene3D" id="6.10.340.10">
    <property type="match status" value="1"/>
</dbReference>
<keyword evidence="4" id="KW-0597">Phosphoprotein</keyword>
<dbReference type="SUPFAM" id="SSF47384">
    <property type="entry name" value="Homodimeric domain of signal transducing histidine kinase"/>
    <property type="match status" value="1"/>
</dbReference>
<dbReference type="InterPro" id="IPR003594">
    <property type="entry name" value="HATPase_dom"/>
</dbReference>
<dbReference type="STRING" id="573061.Clocel_1520"/>
<dbReference type="InterPro" id="IPR003661">
    <property type="entry name" value="HisK_dim/P_dom"/>
</dbReference>
<feature type="transmembrane region" description="Helical" evidence="10">
    <location>
        <begin position="7"/>
        <end position="31"/>
    </location>
</feature>
<dbReference type="Pfam" id="PF00512">
    <property type="entry name" value="HisKA"/>
    <property type="match status" value="1"/>
</dbReference>
<dbReference type="Gene3D" id="3.30.565.10">
    <property type="entry name" value="Histidine kinase-like ATPase, C-terminal domain"/>
    <property type="match status" value="1"/>
</dbReference>
<dbReference type="GO" id="GO:0005524">
    <property type="term" value="F:ATP binding"/>
    <property type="evidence" value="ECO:0007669"/>
    <property type="project" value="UniProtKB-KW"/>
</dbReference>
<dbReference type="GO" id="GO:0016036">
    <property type="term" value="P:cellular response to phosphate starvation"/>
    <property type="evidence" value="ECO:0007669"/>
    <property type="project" value="TreeGrafter"/>
</dbReference>
<dbReference type="SMART" id="SM00387">
    <property type="entry name" value="HATPase_c"/>
    <property type="match status" value="1"/>
</dbReference>
<dbReference type="PROSITE" id="PS50109">
    <property type="entry name" value="HIS_KIN"/>
    <property type="match status" value="1"/>
</dbReference>
<gene>
    <name evidence="13" type="ordered locus">Clocel_1520</name>
</gene>
<dbReference type="OrthoDB" id="9813151at2"/>
<evidence type="ECO:0000256" key="9">
    <source>
        <dbReference type="ARBA" id="ARBA00023012"/>
    </source>
</evidence>
<comment type="subcellular location">
    <subcellularLocation>
        <location evidence="2">Membrane</location>
    </subcellularLocation>
</comment>
<dbReference type="Gene3D" id="1.10.287.130">
    <property type="match status" value="1"/>
</dbReference>
<evidence type="ECO:0000256" key="10">
    <source>
        <dbReference type="SAM" id="Phobius"/>
    </source>
</evidence>
<dbReference type="PROSITE" id="PS50885">
    <property type="entry name" value="HAMP"/>
    <property type="match status" value="1"/>
</dbReference>
<organism evidence="13 14">
    <name type="scientific">Clostridium cellulovorans (strain ATCC 35296 / DSM 3052 / OCM 3 / 743B)</name>
    <dbReference type="NCBI Taxonomy" id="573061"/>
    <lineage>
        <taxon>Bacteria</taxon>
        <taxon>Bacillati</taxon>
        <taxon>Bacillota</taxon>
        <taxon>Clostridia</taxon>
        <taxon>Eubacteriales</taxon>
        <taxon>Clostridiaceae</taxon>
        <taxon>Clostridium</taxon>
    </lineage>
</organism>
<evidence type="ECO:0000313" key="14">
    <source>
        <dbReference type="Proteomes" id="UP000002730"/>
    </source>
</evidence>
<dbReference type="InterPro" id="IPR003660">
    <property type="entry name" value="HAMP_dom"/>
</dbReference>
<dbReference type="HOGENOM" id="CLU_000445_89_6_9"/>